<evidence type="ECO:0000313" key="1">
    <source>
        <dbReference type="EMBL" id="KAG1781189.1"/>
    </source>
</evidence>
<dbReference type="OrthoDB" id="2679990at2759"/>
<evidence type="ECO:0000313" key="2">
    <source>
        <dbReference type="Proteomes" id="UP000714275"/>
    </source>
</evidence>
<protein>
    <submittedName>
        <fullName evidence="1">Uncharacterized protein</fullName>
    </submittedName>
</protein>
<accession>A0A9P7A2F1</accession>
<organism evidence="1 2">
    <name type="scientific">Suillus placidus</name>
    <dbReference type="NCBI Taxonomy" id="48579"/>
    <lineage>
        <taxon>Eukaryota</taxon>
        <taxon>Fungi</taxon>
        <taxon>Dikarya</taxon>
        <taxon>Basidiomycota</taxon>
        <taxon>Agaricomycotina</taxon>
        <taxon>Agaricomycetes</taxon>
        <taxon>Agaricomycetidae</taxon>
        <taxon>Boletales</taxon>
        <taxon>Suillineae</taxon>
        <taxon>Suillaceae</taxon>
        <taxon>Suillus</taxon>
    </lineage>
</organism>
<name>A0A9P7A2F1_9AGAM</name>
<dbReference type="EMBL" id="JABBWD010000006">
    <property type="protein sequence ID" value="KAG1781189.1"/>
    <property type="molecule type" value="Genomic_DNA"/>
</dbReference>
<gene>
    <name evidence="1" type="ORF">EV702DRAFT_1193369</name>
</gene>
<reference evidence="1" key="1">
    <citation type="journal article" date="2020" name="New Phytol.">
        <title>Comparative genomics reveals dynamic genome evolution in host specialist ectomycorrhizal fungi.</title>
        <authorList>
            <person name="Lofgren L.A."/>
            <person name="Nguyen N.H."/>
            <person name="Vilgalys R."/>
            <person name="Ruytinx J."/>
            <person name="Liao H.L."/>
            <person name="Branco S."/>
            <person name="Kuo A."/>
            <person name="LaButti K."/>
            <person name="Lipzen A."/>
            <person name="Andreopoulos W."/>
            <person name="Pangilinan J."/>
            <person name="Riley R."/>
            <person name="Hundley H."/>
            <person name="Na H."/>
            <person name="Barry K."/>
            <person name="Grigoriev I.V."/>
            <person name="Stajich J.E."/>
            <person name="Kennedy P.G."/>
        </authorList>
    </citation>
    <scope>NUCLEOTIDE SEQUENCE</scope>
    <source>
        <strain evidence="1">DOB743</strain>
    </source>
</reference>
<sequence>MQVQTSVLTYLYHPKENKVSRILQLSGEQHPFVGFKEHFRLLGYLAINQELSPLYRPSTSYPSANSEHDVLEIVGILAIPHNEAIMFPEVYQKRGTYDGAFMLAINSEFSRPNVLGEPSLVWPINALNDCIRFNQAQFPDGFPPLATLEDIPFLHGFMPPALPPPSKQYLFRRYYNFLHLLPWIKSLKLHFRHLSPHQLTQAGPTSTTIISGL</sequence>
<keyword evidence="2" id="KW-1185">Reference proteome</keyword>
<proteinExistence type="predicted"/>
<dbReference type="Proteomes" id="UP000714275">
    <property type="component" value="Unassembled WGS sequence"/>
</dbReference>
<dbReference type="AlphaFoldDB" id="A0A9P7A2F1"/>
<comment type="caution">
    <text evidence="1">The sequence shown here is derived from an EMBL/GenBank/DDBJ whole genome shotgun (WGS) entry which is preliminary data.</text>
</comment>